<comment type="similarity">
    <text evidence="1 9 11">Belongs to the peptidase A8 family.</text>
</comment>
<dbReference type="EMBL" id="JADQDN010000002">
    <property type="protein sequence ID" value="MBF9195632.1"/>
    <property type="molecule type" value="Genomic_DNA"/>
</dbReference>
<dbReference type="HAMAP" id="MF_00161">
    <property type="entry name" value="LspA"/>
    <property type="match status" value="1"/>
</dbReference>
<accession>A0ABS0HQY0</accession>
<keyword evidence="7 9" id="KW-1133">Transmembrane helix</keyword>
<name>A0ABS0HQY0_9HYPH</name>
<comment type="function">
    <text evidence="9 10">This protein specifically catalyzes the removal of signal peptides from prolipoproteins.</text>
</comment>
<evidence type="ECO:0000256" key="9">
    <source>
        <dbReference type="HAMAP-Rule" id="MF_00161"/>
    </source>
</evidence>
<feature type="transmembrane region" description="Helical" evidence="9">
    <location>
        <begin position="175"/>
        <end position="198"/>
    </location>
</feature>
<dbReference type="PRINTS" id="PR00781">
    <property type="entry name" value="LIPOSIGPTASE"/>
</dbReference>
<proteinExistence type="inferred from homology"/>
<keyword evidence="6 9" id="KW-0378">Hydrolase</keyword>
<comment type="caution">
    <text evidence="13">The sequence shown here is derived from an EMBL/GenBank/DDBJ whole genome shotgun (WGS) entry which is preliminary data.</text>
</comment>
<dbReference type="Pfam" id="PF01252">
    <property type="entry name" value="Peptidase_A8"/>
    <property type="match status" value="1"/>
</dbReference>
<evidence type="ECO:0000256" key="3">
    <source>
        <dbReference type="ARBA" id="ARBA00022670"/>
    </source>
</evidence>
<dbReference type="EC" id="3.4.23.36" evidence="9"/>
<dbReference type="InterPro" id="IPR001872">
    <property type="entry name" value="Peptidase_A8"/>
</dbReference>
<evidence type="ECO:0000256" key="10">
    <source>
        <dbReference type="RuleBase" id="RU000594"/>
    </source>
</evidence>
<keyword evidence="14" id="KW-1185">Reference proteome</keyword>
<organism evidence="13 14">
    <name type="scientific">Microvirga terrestris</name>
    <dbReference type="NCBI Taxonomy" id="2791024"/>
    <lineage>
        <taxon>Bacteria</taxon>
        <taxon>Pseudomonadati</taxon>
        <taxon>Pseudomonadota</taxon>
        <taxon>Alphaproteobacteria</taxon>
        <taxon>Hyphomicrobiales</taxon>
        <taxon>Methylobacteriaceae</taxon>
        <taxon>Microvirga</taxon>
    </lineage>
</organism>
<dbReference type="PANTHER" id="PTHR33695">
    <property type="entry name" value="LIPOPROTEIN SIGNAL PEPTIDASE"/>
    <property type="match status" value="1"/>
</dbReference>
<dbReference type="Proteomes" id="UP000611708">
    <property type="component" value="Unassembled WGS sequence"/>
</dbReference>
<dbReference type="NCBIfam" id="TIGR00077">
    <property type="entry name" value="lspA"/>
    <property type="match status" value="1"/>
</dbReference>
<keyword evidence="8 9" id="KW-0472">Membrane</keyword>
<feature type="transmembrane region" description="Helical" evidence="9">
    <location>
        <begin position="111"/>
        <end position="131"/>
    </location>
</feature>
<evidence type="ECO:0000256" key="2">
    <source>
        <dbReference type="ARBA" id="ARBA00022475"/>
    </source>
</evidence>
<evidence type="ECO:0000313" key="13">
    <source>
        <dbReference type="EMBL" id="MBF9195632.1"/>
    </source>
</evidence>
<feature type="transmembrane region" description="Helical" evidence="9">
    <location>
        <begin position="46"/>
        <end position="64"/>
    </location>
</feature>
<protein>
    <recommendedName>
        <fullName evidence="9">Lipoprotein signal peptidase</fullName>
        <ecNumber evidence="9">3.4.23.36</ecNumber>
    </recommendedName>
    <alternativeName>
        <fullName evidence="9">Prolipoprotein signal peptidase</fullName>
    </alternativeName>
    <alternativeName>
        <fullName evidence="9">Signal peptidase II</fullName>
        <shortName evidence="9">SPase II</shortName>
    </alternativeName>
</protein>
<keyword evidence="3 9" id="KW-0645">Protease</keyword>
<feature type="region of interest" description="Disordered" evidence="12">
    <location>
        <begin position="1"/>
        <end position="43"/>
    </location>
</feature>
<feature type="active site" evidence="9">
    <location>
        <position position="165"/>
    </location>
</feature>
<evidence type="ECO:0000256" key="4">
    <source>
        <dbReference type="ARBA" id="ARBA00022692"/>
    </source>
</evidence>
<feature type="transmembrane region" description="Helical" evidence="9">
    <location>
        <begin position="138"/>
        <end position="155"/>
    </location>
</feature>
<comment type="subcellular location">
    <subcellularLocation>
        <location evidence="9">Cell membrane</location>
        <topology evidence="9">Multi-pass membrane protein</topology>
    </subcellularLocation>
</comment>
<evidence type="ECO:0000256" key="11">
    <source>
        <dbReference type="RuleBase" id="RU004181"/>
    </source>
</evidence>
<evidence type="ECO:0000256" key="8">
    <source>
        <dbReference type="ARBA" id="ARBA00023136"/>
    </source>
</evidence>
<reference evidence="13 14" key="1">
    <citation type="submission" date="2020-11" db="EMBL/GenBank/DDBJ databases">
        <authorList>
            <person name="Kim M.K."/>
        </authorList>
    </citation>
    <scope>NUCLEOTIDE SEQUENCE [LARGE SCALE GENOMIC DNA]</scope>
    <source>
        <strain evidence="13 14">BT290</strain>
    </source>
</reference>
<evidence type="ECO:0000256" key="6">
    <source>
        <dbReference type="ARBA" id="ARBA00022801"/>
    </source>
</evidence>
<evidence type="ECO:0000313" key="14">
    <source>
        <dbReference type="Proteomes" id="UP000611708"/>
    </source>
</evidence>
<evidence type="ECO:0000256" key="12">
    <source>
        <dbReference type="SAM" id="MobiDB-lite"/>
    </source>
</evidence>
<comment type="pathway">
    <text evidence="9">Protein modification; lipoprotein biosynthesis (signal peptide cleavage).</text>
</comment>
<feature type="compositionally biased region" description="Low complexity" evidence="12">
    <location>
        <begin position="18"/>
        <end position="36"/>
    </location>
</feature>
<dbReference type="PANTHER" id="PTHR33695:SF1">
    <property type="entry name" value="LIPOPROTEIN SIGNAL PEPTIDASE"/>
    <property type="match status" value="1"/>
</dbReference>
<evidence type="ECO:0000256" key="5">
    <source>
        <dbReference type="ARBA" id="ARBA00022750"/>
    </source>
</evidence>
<gene>
    <name evidence="9" type="primary">lspA</name>
    <name evidence="13" type="ORF">I2H36_06260</name>
</gene>
<dbReference type="PROSITE" id="PS00855">
    <property type="entry name" value="SPASE_II"/>
    <property type="match status" value="1"/>
</dbReference>
<comment type="catalytic activity">
    <reaction evidence="9 10">
        <text>Release of signal peptides from bacterial membrane prolipoproteins. Hydrolyzes -Xaa-Yaa-Zaa-|-(S,diacylglyceryl)Cys-, in which Xaa is hydrophobic (preferably Leu), and Yaa (Ala or Ser) and Zaa (Gly or Ala) have small, neutral side chains.</text>
        <dbReference type="EC" id="3.4.23.36"/>
    </reaction>
</comment>
<evidence type="ECO:0000256" key="1">
    <source>
        <dbReference type="ARBA" id="ARBA00006139"/>
    </source>
</evidence>
<dbReference type="GO" id="GO:0004190">
    <property type="term" value="F:aspartic-type endopeptidase activity"/>
    <property type="evidence" value="ECO:0007669"/>
    <property type="project" value="UniProtKB-EC"/>
</dbReference>
<keyword evidence="5 9" id="KW-0064">Aspartyl protease</keyword>
<keyword evidence="2 9" id="KW-1003">Cell membrane</keyword>
<sequence length="207" mass="22178">MSKANETSAPLPEAAATSQAGPQRPGAAARPRSPRSSGKRSTARKGLSTAAILGFSAAVITLVLDQATKLYTLFVFDLPVKEPVEFAPFINLIVVWNRGISYGLFQQNSELGRWALIVVSILAAIGLSVWIRRTQAKLLATSLGLIVGGAIGNVIDRLAYGAVFDFIQFHIGSWSWYVFNVADAAIVAGVVGLLYDSFVLEGRRAKK</sequence>
<evidence type="ECO:0000256" key="7">
    <source>
        <dbReference type="ARBA" id="ARBA00022989"/>
    </source>
</evidence>
<keyword evidence="4 9" id="KW-0812">Transmembrane</keyword>
<feature type="active site" evidence="9">
    <location>
        <position position="183"/>
    </location>
</feature>